<comment type="caution">
    <text evidence="10">The sequence shown here is derived from an EMBL/GenBank/DDBJ whole genome shotgun (WGS) entry which is preliminary data.</text>
</comment>
<evidence type="ECO:0000256" key="8">
    <source>
        <dbReference type="HAMAP-Rule" id="MF_00131"/>
    </source>
</evidence>
<dbReference type="InterPro" id="IPR018204">
    <property type="entry name" value="Trp_synthase_alpha_AS"/>
</dbReference>
<keyword evidence="11" id="KW-1185">Reference proteome</keyword>
<dbReference type="InterPro" id="IPR002028">
    <property type="entry name" value="Trp_synthase_suA"/>
</dbReference>
<evidence type="ECO:0000256" key="5">
    <source>
        <dbReference type="ARBA" id="ARBA00023141"/>
    </source>
</evidence>
<dbReference type="GO" id="GO:0005829">
    <property type="term" value="C:cytosol"/>
    <property type="evidence" value="ECO:0007669"/>
    <property type="project" value="TreeGrafter"/>
</dbReference>
<dbReference type="PANTHER" id="PTHR43406:SF1">
    <property type="entry name" value="TRYPTOPHAN SYNTHASE ALPHA CHAIN, CHLOROPLASTIC"/>
    <property type="match status" value="1"/>
</dbReference>
<comment type="function">
    <text evidence="8">The alpha subunit is responsible for the aldol cleavage of indoleglycerol phosphate to indole and glyceraldehyde 3-phosphate.</text>
</comment>
<feature type="active site" description="Proton acceptor" evidence="8">
    <location>
        <position position="60"/>
    </location>
</feature>
<name>A0A367QTF0_9NOSO</name>
<sequence length="281" mass="29904">MTAISDCFEKLGRNQECALIPFITAGDPDLATTAAALQTLDRNGADIIELGVPYSDPLADGPVIQAAATRALERGTNLDRVLEMLQATTPSLRSPIVLLIYYNLILHRGIDKFLQQIAAAGVAGLVVPDLPLEEAPGLLEPASKMGIDLILLIAPTSSTQRIEAIARSSQGFIYLVSVTGVTGIRTEVETRVSDLLKQIRDVTGKPIGVGFGISQVSHARQVREWGADAAIVGSAFVKRLAEGTPEQGLSAIAEFCQSLKAAIATTDYSTNTHLDEQDKID</sequence>
<evidence type="ECO:0000256" key="9">
    <source>
        <dbReference type="RuleBase" id="RU003662"/>
    </source>
</evidence>
<dbReference type="PROSITE" id="PS00167">
    <property type="entry name" value="TRP_SYNTHASE_ALPHA"/>
    <property type="match status" value="1"/>
</dbReference>
<evidence type="ECO:0000313" key="10">
    <source>
        <dbReference type="EMBL" id="RCJ27010.1"/>
    </source>
</evidence>
<dbReference type="GO" id="GO:0004834">
    <property type="term" value="F:tryptophan synthase activity"/>
    <property type="evidence" value="ECO:0007669"/>
    <property type="project" value="UniProtKB-UniRule"/>
</dbReference>
<comment type="pathway">
    <text evidence="1 8">Amino-acid biosynthesis; L-tryptophan biosynthesis; L-tryptophan from chorismate: step 5/5.</text>
</comment>
<evidence type="ECO:0000313" key="11">
    <source>
        <dbReference type="Proteomes" id="UP000252107"/>
    </source>
</evidence>
<comment type="similarity">
    <text evidence="8 9">Belongs to the TrpA family.</text>
</comment>
<evidence type="ECO:0000256" key="2">
    <source>
        <dbReference type="ARBA" id="ARBA00011270"/>
    </source>
</evidence>
<organism evidence="10 11">
    <name type="scientific">Nostoc minutum NIES-26</name>
    <dbReference type="NCBI Taxonomy" id="1844469"/>
    <lineage>
        <taxon>Bacteria</taxon>
        <taxon>Bacillati</taxon>
        <taxon>Cyanobacteriota</taxon>
        <taxon>Cyanophyceae</taxon>
        <taxon>Nostocales</taxon>
        <taxon>Nostocaceae</taxon>
        <taxon>Nostoc</taxon>
    </lineage>
</organism>
<dbReference type="Proteomes" id="UP000252107">
    <property type="component" value="Unassembled WGS sequence"/>
</dbReference>
<evidence type="ECO:0000256" key="1">
    <source>
        <dbReference type="ARBA" id="ARBA00004733"/>
    </source>
</evidence>
<dbReference type="AlphaFoldDB" id="A0A367QTF0"/>
<proteinExistence type="inferred from homology"/>
<dbReference type="SUPFAM" id="SSF51366">
    <property type="entry name" value="Ribulose-phoshate binding barrel"/>
    <property type="match status" value="1"/>
</dbReference>
<dbReference type="NCBIfam" id="TIGR00262">
    <property type="entry name" value="trpA"/>
    <property type="match status" value="1"/>
</dbReference>
<dbReference type="CDD" id="cd04724">
    <property type="entry name" value="Tryptophan_synthase_alpha"/>
    <property type="match status" value="1"/>
</dbReference>
<keyword evidence="5 8" id="KW-0057">Aromatic amino acid biosynthesis</keyword>
<dbReference type="InterPro" id="IPR011060">
    <property type="entry name" value="RibuloseP-bd_barrel"/>
</dbReference>
<reference evidence="10" key="1">
    <citation type="submission" date="2016-04" db="EMBL/GenBank/DDBJ databases">
        <authorList>
            <person name="Tabuchi Yagui T.R."/>
        </authorList>
    </citation>
    <scope>NUCLEOTIDE SEQUENCE [LARGE SCALE GENOMIC DNA]</scope>
    <source>
        <strain evidence="10">NIES-26</strain>
    </source>
</reference>
<dbReference type="UniPathway" id="UPA00035">
    <property type="reaction ID" value="UER00044"/>
</dbReference>
<dbReference type="FunFam" id="3.20.20.70:FF:000107">
    <property type="entry name" value="Tryptophan synthase alpha chain, chloroplastic"/>
    <property type="match status" value="1"/>
</dbReference>
<dbReference type="Pfam" id="PF00290">
    <property type="entry name" value="Trp_syntA"/>
    <property type="match status" value="1"/>
</dbReference>
<dbReference type="Gene3D" id="3.20.20.70">
    <property type="entry name" value="Aldolase class I"/>
    <property type="match status" value="1"/>
</dbReference>
<keyword evidence="4 8" id="KW-0822">Tryptophan biosynthesis</keyword>
<gene>
    <name evidence="8" type="primary">trpA</name>
    <name evidence="10" type="ORF">A6770_02250</name>
</gene>
<evidence type="ECO:0000256" key="6">
    <source>
        <dbReference type="ARBA" id="ARBA00023239"/>
    </source>
</evidence>
<evidence type="ECO:0000256" key="7">
    <source>
        <dbReference type="ARBA" id="ARBA00049047"/>
    </source>
</evidence>
<dbReference type="EMBL" id="LXQD01000306">
    <property type="protein sequence ID" value="RCJ27010.1"/>
    <property type="molecule type" value="Genomic_DNA"/>
</dbReference>
<evidence type="ECO:0000256" key="4">
    <source>
        <dbReference type="ARBA" id="ARBA00022822"/>
    </source>
</evidence>
<dbReference type="EC" id="4.2.1.20" evidence="8"/>
<evidence type="ECO:0000256" key="3">
    <source>
        <dbReference type="ARBA" id="ARBA00022605"/>
    </source>
</evidence>
<protein>
    <recommendedName>
        <fullName evidence="8">Tryptophan synthase alpha chain</fullName>
        <ecNumber evidence="8">4.2.1.20</ecNumber>
    </recommendedName>
</protein>
<comment type="catalytic activity">
    <reaction evidence="7 8">
        <text>(1S,2R)-1-C-(indol-3-yl)glycerol 3-phosphate + L-serine = D-glyceraldehyde 3-phosphate + L-tryptophan + H2O</text>
        <dbReference type="Rhea" id="RHEA:10532"/>
        <dbReference type="ChEBI" id="CHEBI:15377"/>
        <dbReference type="ChEBI" id="CHEBI:33384"/>
        <dbReference type="ChEBI" id="CHEBI:57912"/>
        <dbReference type="ChEBI" id="CHEBI:58866"/>
        <dbReference type="ChEBI" id="CHEBI:59776"/>
        <dbReference type="EC" id="4.2.1.20"/>
    </reaction>
</comment>
<dbReference type="PANTHER" id="PTHR43406">
    <property type="entry name" value="TRYPTOPHAN SYNTHASE, ALPHA CHAIN"/>
    <property type="match status" value="1"/>
</dbReference>
<keyword evidence="6 8" id="KW-0456">Lyase</keyword>
<accession>A0A367QTF0</accession>
<dbReference type="HAMAP" id="MF_00131">
    <property type="entry name" value="Trp_synth_alpha"/>
    <property type="match status" value="1"/>
</dbReference>
<feature type="active site" description="Proton acceptor" evidence="8">
    <location>
        <position position="49"/>
    </location>
</feature>
<comment type="subunit">
    <text evidence="2 8">Tetramer of two alpha and two beta chains.</text>
</comment>
<keyword evidence="3 8" id="KW-0028">Amino-acid biosynthesis</keyword>
<dbReference type="InterPro" id="IPR013785">
    <property type="entry name" value="Aldolase_TIM"/>
</dbReference>